<accession>A0A4Q7XB14</accession>
<dbReference type="RefSeq" id="WP_130442990.1">
    <property type="nucleotide sequence ID" value="NZ_SHKR01000011.1"/>
</dbReference>
<dbReference type="OrthoDB" id="3514520at2"/>
<name>A0A4Q7XB14_9ACTN</name>
<dbReference type="SUPFAM" id="SSF51556">
    <property type="entry name" value="Metallo-dependent hydrolases"/>
    <property type="match status" value="1"/>
</dbReference>
<comment type="caution">
    <text evidence="2">The sequence shown here is derived from an EMBL/GenBank/DDBJ whole genome shotgun (WGS) entry which is preliminary data.</text>
</comment>
<dbReference type="PANTHER" id="PTHR43135">
    <property type="entry name" value="ALPHA-D-RIBOSE 1-METHYLPHOSPHONATE 5-TRIPHOSPHATE DIPHOSPHATASE"/>
    <property type="match status" value="1"/>
</dbReference>
<dbReference type="Proteomes" id="UP000292027">
    <property type="component" value="Unassembled WGS sequence"/>
</dbReference>
<dbReference type="PANTHER" id="PTHR43135:SF4">
    <property type="entry name" value="AMIDOHYDROLASE-RELATED DOMAIN-CONTAINING PROTEIN"/>
    <property type="match status" value="1"/>
</dbReference>
<sequence length="345" mass="36026">MTTWVFEGTVLPSGDAARVTFGPGEIGEVLPGRYGVPGLVDSHCHLTMAPGANGPVLRGADFAAERLGELAGAGVSVVRDVGGNREVTLELARTPDDSRPLVLAAGRFLAPKGCYFPQAYEPVAPEDLLAAVEAEIADGATWLKLVGDFPEVGPDGPIRGSKVSPTYGPDVVEAMVELAHSRDARVAAHVNTEHVSDLIHVGIDSVEHGTALTERDLETLGARGGAWTPTLCASVSPSPNETPEQTARRRARSEYLASILPLANRYGVRVLTGSDVVGTVAGEIDLLVKHGLSVEQALTAASTGAQDFLGLTGAGNLVTYDADPREHPEVLATPAAVVLNNRRIS</sequence>
<dbReference type="InterPro" id="IPR032466">
    <property type="entry name" value="Metal_Hydrolase"/>
</dbReference>
<evidence type="ECO:0000313" key="2">
    <source>
        <dbReference type="EMBL" id="RZU20397.1"/>
    </source>
</evidence>
<feature type="domain" description="Amidohydrolase-related" evidence="1">
    <location>
        <begin position="36"/>
        <end position="316"/>
    </location>
</feature>
<dbReference type="EMBL" id="SHKR01000011">
    <property type="protein sequence ID" value="RZU20397.1"/>
    <property type="molecule type" value="Genomic_DNA"/>
</dbReference>
<gene>
    <name evidence="2" type="ORF">EV645_2629</name>
</gene>
<dbReference type="Pfam" id="PF01979">
    <property type="entry name" value="Amidohydro_1"/>
    <property type="match status" value="1"/>
</dbReference>
<organism evidence="2 3">
    <name type="scientific">Kribbella rubisoli</name>
    <dbReference type="NCBI Taxonomy" id="3075929"/>
    <lineage>
        <taxon>Bacteria</taxon>
        <taxon>Bacillati</taxon>
        <taxon>Actinomycetota</taxon>
        <taxon>Actinomycetes</taxon>
        <taxon>Propionibacteriales</taxon>
        <taxon>Kribbellaceae</taxon>
        <taxon>Kribbella</taxon>
    </lineage>
</organism>
<dbReference type="GO" id="GO:0016787">
    <property type="term" value="F:hydrolase activity"/>
    <property type="evidence" value="ECO:0007669"/>
    <property type="project" value="InterPro"/>
</dbReference>
<dbReference type="InterPro" id="IPR006680">
    <property type="entry name" value="Amidohydro-rel"/>
</dbReference>
<protein>
    <submittedName>
        <fullName evidence="2">Imidazolonepropionase-like amidohydrolase</fullName>
    </submittedName>
</protein>
<keyword evidence="3" id="KW-1185">Reference proteome</keyword>
<dbReference type="Gene3D" id="3.20.20.140">
    <property type="entry name" value="Metal-dependent hydrolases"/>
    <property type="match status" value="1"/>
</dbReference>
<dbReference type="InterPro" id="IPR051781">
    <property type="entry name" value="Metallo-dep_Hydrolase"/>
</dbReference>
<evidence type="ECO:0000259" key="1">
    <source>
        <dbReference type="Pfam" id="PF01979"/>
    </source>
</evidence>
<evidence type="ECO:0000313" key="3">
    <source>
        <dbReference type="Proteomes" id="UP000292027"/>
    </source>
</evidence>
<dbReference type="AlphaFoldDB" id="A0A4Q7XB14"/>
<reference evidence="2 3" key="1">
    <citation type="journal article" date="2015" name="Stand. Genomic Sci.">
        <title>Genomic Encyclopedia of Bacterial and Archaeal Type Strains, Phase III: the genomes of soil and plant-associated and newly described type strains.</title>
        <authorList>
            <person name="Whitman W.B."/>
            <person name="Woyke T."/>
            <person name="Klenk H.P."/>
            <person name="Zhou Y."/>
            <person name="Lilburn T.G."/>
            <person name="Beck B.J."/>
            <person name="De Vos P."/>
            <person name="Vandamme P."/>
            <person name="Eisen J.A."/>
            <person name="Garrity G."/>
            <person name="Hugenholtz P."/>
            <person name="Kyrpides N.C."/>
        </authorList>
    </citation>
    <scope>NUCLEOTIDE SEQUENCE [LARGE SCALE GENOMIC DNA]</scope>
    <source>
        <strain evidence="2 3">VKM Ac-2540</strain>
    </source>
</reference>
<proteinExistence type="predicted"/>